<proteinExistence type="predicted"/>
<gene>
    <name evidence="1" type="ORF">PEP31012_04210</name>
</gene>
<dbReference type="Proteomes" id="UP000400981">
    <property type="component" value="Unassembled WGS sequence"/>
</dbReference>
<keyword evidence="2" id="KW-1185">Reference proteome</keyword>
<organism evidence="1 2">
    <name type="scientific">Pandoraea eparura</name>
    <dbReference type="NCBI Taxonomy" id="2508291"/>
    <lineage>
        <taxon>Bacteria</taxon>
        <taxon>Pseudomonadati</taxon>
        <taxon>Pseudomonadota</taxon>
        <taxon>Betaproteobacteria</taxon>
        <taxon>Burkholderiales</taxon>
        <taxon>Burkholderiaceae</taxon>
        <taxon>Pandoraea</taxon>
    </lineage>
</organism>
<reference evidence="1 2" key="1">
    <citation type="submission" date="2019-08" db="EMBL/GenBank/DDBJ databases">
        <authorList>
            <person name="Peeters C."/>
        </authorList>
    </citation>
    <scope>NUCLEOTIDE SEQUENCE [LARGE SCALE GENOMIC DNA]</scope>
    <source>
        <strain evidence="1 2">LMG 31012</strain>
    </source>
</reference>
<accession>A0A5E4XYQ6</accession>
<name>A0A5E4XYQ6_9BURK</name>
<evidence type="ECO:0000313" key="2">
    <source>
        <dbReference type="Proteomes" id="UP000400981"/>
    </source>
</evidence>
<protein>
    <submittedName>
        <fullName evidence="1">Uncharacterized protein</fullName>
    </submittedName>
</protein>
<dbReference type="EMBL" id="CABPSH010000014">
    <property type="protein sequence ID" value="VVE41470.1"/>
    <property type="molecule type" value="Genomic_DNA"/>
</dbReference>
<dbReference type="AlphaFoldDB" id="A0A5E4XYQ6"/>
<evidence type="ECO:0000313" key="1">
    <source>
        <dbReference type="EMBL" id="VVE41470.1"/>
    </source>
</evidence>
<sequence>MCKASKVLLKALPATPAARVFAESTESGLVKASSFAPSFSWLVAGFQFLVHRGMDI</sequence>